<dbReference type="OrthoDB" id="5824416at2759"/>
<evidence type="ECO:0000313" key="1">
    <source>
        <dbReference type="EMBL" id="KHJ78399.1"/>
    </source>
</evidence>
<organism evidence="1 2">
    <name type="scientific">Oesophagostomum dentatum</name>
    <name type="common">Nodular worm</name>
    <dbReference type="NCBI Taxonomy" id="61180"/>
    <lineage>
        <taxon>Eukaryota</taxon>
        <taxon>Metazoa</taxon>
        <taxon>Ecdysozoa</taxon>
        <taxon>Nematoda</taxon>
        <taxon>Chromadorea</taxon>
        <taxon>Rhabditida</taxon>
        <taxon>Rhabditina</taxon>
        <taxon>Rhabditomorpha</taxon>
        <taxon>Strongyloidea</taxon>
        <taxon>Strongylidae</taxon>
        <taxon>Oesophagostomum</taxon>
    </lineage>
</organism>
<evidence type="ECO:0000313" key="2">
    <source>
        <dbReference type="Proteomes" id="UP000053660"/>
    </source>
</evidence>
<gene>
    <name evidence="1" type="ORF">OESDEN_21980</name>
</gene>
<sequence length="196" mass="22800">MESLIDRALSVFIRRSKLLKGACYKGSRDYETDVNWVDEQGTCQLVTICVCELQVPSRDSDSTQNIFYLCRVDTSCIESGLIDFLKLGTFIIYAKNFVWAIFGVEKSPEKGCLFFCCRKGFHLFMDLYLFRSIYRGWIPGGTCRILKELPYEQAFNPRLWYPYPRFPVEQDEYAYSLASKGMLFGDLGKHFYNSCF</sequence>
<dbReference type="AlphaFoldDB" id="A0A0B1S0C6"/>
<dbReference type="Proteomes" id="UP000053660">
    <property type="component" value="Unassembled WGS sequence"/>
</dbReference>
<reference evidence="1 2" key="1">
    <citation type="submission" date="2014-03" db="EMBL/GenBank/DDBJ databases">
        <title>Draft genome of the hookworm Oesophagostomum dentatum.</title>
        <authorList>
            <person name="Mitreva M."/>
        </authorList>
    </citation>
    <scope>NUCLEOTIDE SEQUENCE [LARGE SCALE GENOMIC DNA]</scope>
    <source>
        <strain evidence="1 2">OD-Hann</strain>
    </source>
</reference>
<proteinExistence type="predicted"/>
<protein>
    <submittedName>
        <fullName evidence="1">Uncharacterized protein</fullName>
    </submittedName>
</protein>
<keyword evidence="2" id="KW-1185">Reference proteome</keyword>
<dbReference type="EMBL" id="KN609812">
    <property type="protein sequence ID" value="KHJ78399.1"/>
    <property type="molecule type" value="Genomic_DNA"/>
</dbReference>
<name>A0A0B1S0C6_OESDE</name>
<accession>A0A0B1S0C6</accession>